<accession>A0ABW4FS00</accession>
<dbReference type="PANTHER" id="PTHR37305:SF1">
    <property type="entry name" value="MEMBRANE PROTEIN"/>
    <property type="match status" value="1"/>
</dbReference>
<organism evidence="2 3">
    <name type="scientific">Pseudonocardia aurantiaca</name>
    <dbReference type="NCBI Taxonomy" id="75290"/>
    <lineage>
        <taxon>Bacteria</taxon>
        <taxon>Bacillati</taxon>
        <taxon>Actinomycetota</taxon>
        <taxon>Actinomycetes</taxon>
        <taxon>Pseudonocardiales</taxon>
        <taxon>Pseudonocardiaceae</taxon>
        <taxon>Pseudonocardia</taxon>
    </lineage>
</organism>
<feature type="transmembrane region" description="Helical" evidence="1">
    <location>
        <begin position="37"/>
        <end position="56"/>
    </location>
</feature>
<feature type="transmembrane region" description="Helical" evidence="1">
    <location>
        <begin position="176"/>
        <end position="202"/>
    </location>
</feature>
<gene>
    <name evidence="2" type="ORF">ACFSCY_28510</name>
</gene>
<dbReference type="Pfam" id="PF12679">
    <property type="entry name" value="ABC2_membrane_2"/>
    <property type="match status" value="1"/>
</dbReference>
<comment type="caution">
    <text evidence="2">The sequence shown here is derived from an EMBL/GenBank/DDBJ whole genome shotgun (WGS) entry which is preliminary data.</text>
</comment>
<feature type="transmembrane region" description="Helical" evidence="1">
    <location>
        <begin position="209"/>
        <end position="228"/>
    </location>
</feature>
<keyword evidence="1" id="KW-1133">Transmembrane helix</keyword>
<keyword evidence="3" id="KW-1185">Reference proteome</keyword>
<keyword evidence="1" id="KW-0812">Transmembrane</keyword>
<feature type="transmembrane region" description="Helical" evidence="1">
    <location>
        <begin position="263"/>
        <end position="282"/>
    </location>
</feature>
<evidence type="ECO:0000256" key="1">
    <source>
        <dbReference type="SAM" id="Phobius"/>
    </source>
</evidence>
<sequence length="286" mass="28580">MTATALTAGPDTPPRSAPLGRLLGAELRWVLRRPRTLVMLAVFALVPVLISIGVAVADEGPGDGPGLIGAVAGNGLVLPIAAMTLALALLLPLAVSMAAADAIAGEAAHGTLRGLLIAPVGRLRLVGMKAFGVLVVATLATLALAVVGVIAGLIVVGGAEGQLVTLSGTAVGLGDALGRVALVAVWTIGQLAAVGAVALAISSVTEHPLVVLASVLGGLIVFGVLGAIPTLEWLQPYLLTSGWTAGADALRDPLPLGGMAESTLRALCYLAIGIGFTTYRMLRRDA</sequence>
<keyword evidence="1" id="KW-0472">Membrane</keyword>
<evidence type="ECO:0000313" key="2">
    <source>
        <dbReference type="EMBL" id="MFD1533373.1"/>
    </source>
</evidence>
<feature type="transmembrane region" description="Helical" evidence="1">
    <location>
        <begin position="76"/>
        <end position="95"/>
    </location>
</feature>
<dbReference type="PANTHER" id="PTHR37305">
    <property type="entry name" value="INTEGRAL MEMBRANE PROTEIN-RELATED"/>
    <property type="match status" value="1"/>
</dbReference>
<dbReference type="RefSeq" id="WP_343985240.1">
    <property type="nucleotide sequence ID" value="NZ_BAAAJG010000026.1"/>
</dbReference>
<evidence type="ECO:0000313" key="3">
    <source>
        <dbReference type="Proteomes" id="UP001597145"/>
    </source>
</evidence>
<name>A0ABW4FS00_9PSEU</name>
<dbReference type="Proteomes" id="UP001597145">
    <property type="component" value="Unassembled WGS sequence"/>
</dbReference>
<reference evidence="3" key="1">
    <citation type="journal article" date="2019" name="Int. J. Syst. Evol. Microbiol.">
        <title>The Global Catalogue of Microorganisms (GCM) 10K type strain sequencing project: providing services to taxonomists for standard genome sequencing and annotation.</title>
        <authorList>
            <consortium name="The Broad Institute Genomics Platform"/>
            <consortium name="The Broad Institute Genome Sequencing Center for Infectious Disease"/>
            <person name="Wu L."/>
            <person name="Ma J."/>
        </authorList>
    </citation>
    <scope>NUCLEOTIDE SEQUENCE [LARGE SCALE GENOMIC DNA]</scope>
    <source>
        <strain evidence="3">JCM 12165</strain>
    </source>
</reference>
<feature type="transmembrane region" description="Helical" evidence="1">
    <location>
        <begin position="131"/>
        <end position="156"/>
    </location>
</feature>
<proteinExistence type="predicted"/>
<protein>
    <submittedName>
        <fullName evidence="2">ABC transporter permease subunit</fullName>
    </submittedName>
</protein>
<dbReference type="EMBL" id="JBHUCP010000025">
    <property type="protein sequence ID" value="MFD1533373.1"/>
    <property type="molecule type" value="Genomic_DNA"/>
</dbReference>